<evidence type="ECO:0000313" key="3">
    <source>
        <dbReference type="EMBL" id="BCE91922.1"/>
    </source>
</evidence>
<reference evidence="3" key="2">
    <citation type="submission" date="2020-05" db="EMBL/GenBank/DDBJ databases">
        <title>Complete genome sequence of Bradyrhizobium diazoefficiens XF10 isolated from soybean nodule.</title>
        <authorList>
            <person name="Noda R."/>
            <person name="Kakizaki K."/>
            <person name="Minamisawa K."/>
        </authorList>
    </citation>
    <scope>NUCLEOTIDE SEQUENCE</scope>
    <source>
        <strain evidence="3">XF10</strain>
    </source>
</reference>
<dbReference type="AlphaFoldDB" id="A0A810CS67"/>
<evidence type="ECO:0000313" key="1">
    <source>
        <dbReference type="EMBL" id="BCE22141.1"/>
    </source>
</evidence>
<dbReference type="EMBL" id="AP023099">
    <property type="protein sequence ID" value="BCE91922.1"/>
    <property type="molecule type" value="Genomic_DNA"/>
</dbReference>
<sequence>MSVIRRVPRPVPTLFVIRRDGVIESVGMRSMRIARAAARSFNNARACRAAFAKWV</sequence>
<dbReference type="EMBL" id="AP023094">
    <property type="protein sequence ID" value="BCE48406.1"/>
    <property type="molecule type" value="Genomic_DNA"/>
</dbReference>
<reference evidence="1" key="1">
    <citation type="submission" date="2020-05" db="EMBL/GenBank/DDBJ databases">
        <title>Complete genome sequence of Bradyrhizobium diazoefficiens XF1 isolated from soybean nodule.</title>
        <authorList>
            <person name="Noda R."/>
            <person name="Kakizaki K."/>
            <person name="Minamisawa K."/>
        </authorList>
    </citation>
    <scope>NUCLEOTIDE SEQUENCE</scope>
    <source>
        <strain evidence="1">XF1</strain>
    </source>
</reference>
<protein>
    <submittedName>
        <fullName evidence="3">Uncharacterized protein</fullName>
    </submittedName>
</protein>
<accession>A0A810CS67</accession>
<organism evidence="3">
    <name type="scientific">Bradyrhizobium diazoefficiens</name>
    <dbReference type="NCBI Taxonomy" id="1355477"/>
    <lineage>
        <taxon>Bacteria</taxon>
        <taxon>Pseudomonadati</taxon>
        <taxon>Pseudomonadota</taxon>
        <taxon>Alphaproteobacteria</taxon>
        <taxon>Hyphomicrobiales</taxon>
        <taxon>Nitrobacteraceae</taxon>
        <taxon>Bradyrhizobium</taxon>
    </lineage>
</organism>
<name>A0A810CS67_9BRAD</name>
<gene>
    <name evidence="3" type="ORF">XF10B_47200</name>
    <name evidence="1" type="ORF">XF1B_48220</name>
    <name evidence="2" type="ORF">XF4B_47550</name>
</gene>
<reference evidence="2" key="3">
    <citation type="submission" date="2020-05" db="EMBL/GenBank/DDBJ databases">
        <title>Complete genome sequence of Bradyrhizobium diazoefficiens XF4 isolated from soybean nodule.</title>
        <authorList>
            <person name="Noda R."/>
            <person name="Kakizaki K."/>
            <person name="Minamisawa K."/>
        </authorList>
    </citation>
    <scope>NUCLEOTIDE SEQUENCE</scope>
    <source>
        <strain evidence="2">XF4</strain>
    </source>
</reference>
<evidence type="ECO:0000313" key="2">
    <source>
        <dbReference type="EMBL" id="BCE48406.1"/>
    </source>
</evidence>
<dbReference type="EMBL" id="AP023091">
    <property type="protein sequence ID" value="BCE22141.1"/>
    <property type="molecule type" value="Genomic_DNA"/>
</dbReference>
<proteinExistence type="predicted"/>